<dbReference type="VEuPathDB" id="FungiDB:MELLADRAFT_64177"/>
<dbReference type="InParanoid" id="F4RQA4"/>
<protein>
    <submittedName>
        <fullName evidence="1">Uncharacterized protein</fullName>
    </submittedName>
</protein>
<evidence type="ECO:0000313" key="2">
    <source>
        <dbReference type="Proteomes" id="UP000001072"/>
    </source>
</evidence>
<dbReference type="GeneID" id="18930220"/>
<evidence type="ECO:0000313" key="1">
    <source>
        <dbReference type="EMBL" id="EGG05439.1"/>
    </source>
</evidence>
<dbReference type="EMBL" id="GL883113">
    <property type="protein sequence ID" value="EGG05439.1"/>
    <property type="molecule type" value="Genomic_DNA"/>
</dbReference>
<keyword evidence="2" id="KW-1185">Reference proteome</keyword>
<dbReference type="RefSeq" id="XP_007411361.1">
    <property type="nucleotide sequence ID" value="XM_007411299.1"/>
</dbReference>
<dbReference type="AlphaFoldDB" id="F4RQA4"/>
<accession>F4RQA4</accession>
<organism evidence="2">
    <name type="scientific">Melampsora larici-populina (strain 98AG31 / pathotype 3-4-7)</name>
    <name type="common">Poplar leaf rust fungus</name>
    <dbReference type="NCBI Taxonomy" id="747676"/>
    <lineage>
        <taxon>Eukaryota</taxon>
        <taxon>Fungi</taxon>
        <taxon>Dikarya</taxon>
        <taxon>Basidiomycota</taxon>
        <taxon>Pucciniomycotina</taxon>
        <taxon>Pucciniomycetes</taxon>
        <taxon>Pucciniales</taxon>
        <taxon>Melampsoraceae</taxon>
        <taxon>Melampsora</taxon>
    </lineage>
</organism>
<sequence>MAPHLSDPPYRPSIRTTTQPFTVTNALPRGFATLSGLHRTTHQSFRSDYSKAFTFKPTLDPFHSDYSRSIMQNFSQAQINLDDTPIGQRPYPSTRRALAAAAVDHVSETTASVGDCSSSLPLADVIFGPPVARDPSPAASSDIEIVSLNLPPRVPLSDKKPGSHILTFKTFVCGLVLQPSGARVTTPQPLSVAYTMCLLKGTDITKGPAKKNAKPVYSTIPIPATKKPFDLNETSLAEIDNDQSKGNTAILQTADAMKQVKIYAFITAHDTWAKNQERTITEDIHVSSFFQSVLGALGKHAGFVIVMDNPARCAQEAIDANFARFFLVQELTKNQARLRAQNTLNNVVTTASDLAHATPVDPHSRWLTALQDHHGSLKNNKAEGWRIFNPKDLTLKMELTFHHLILWARELVKGTRDVTIDDPPMELEEFFWIDVKPVKRPSLATPTSVAKKIKIDYNKIDDYVQIFFKHSITSFHRFLFPSVLSAKTIASWGIPYGVVMELMTRPREYYTFQVNKLEELMNLRAMRAASAEAHGDNIDN</sequence>
<dbReference type="HOGENOM" id="CLU_463130_0_0_1"/>
<dbReference type="Proteomes" id="UP000001072">
    <property type="component" value="Unassembled WGS sequence"/>
</dbReference>
<gene>
    <name evidence="1" type="ORF">MELLADRAFT_64177</name>
</gene>
<proteinExistence type="predicted"/>
<name>F4RQA4_MELLP</name>
<dbReference type="KEGG" id="mlr:MELLADRAFT_64177"/>
<reference evidence="2" key="1">
    <citation type="journal article" date="2011" name="Proc. Natl. Acad. Sci. U.S.A.">
        <title>Obligate biotrophy features unraveled by the genomic analysis of rust fungi.</title>
        <authorList>
            <person name="Duplessis S."/>
            <person name="Cuomo C.A."/>
            <person name="Lin Y.-C."/>
            <person name="Aerts A."/>
            <person name="Tisserant E."/>
            <person name="Veneault-Fourrey C."/>
            <person name="Joly D.L."/>
            <person name="Hacquard S."/>
            <person name="Amselem J."/>
            <person name="Cantarel B.L."/>
            <person name="Chiu R."/>
            <person name="Coutinho P.M."/>
            <person name="Feau N."/>
            <person name="Field M."/>
            <person name="Frey P."/>
            <person name="Gelhaye E."/>
            <person name="Goldberg J."/>
            <person name="Grabherr M.G."/>
            <person name="Kodira C.D."/>
            <person name="Kohler A."/>
            <person name="Kuees U."/>
            <person name="Lindquist E.A."/>
            <person name="Lucas S.M."/>
            <person name="Mago R."/>
            <person name="Mauceli E."/>
            <person name="Morin E."/>
            <person name="Murat C."/>
            <person name="Pangilinan J.L."/>
            <person name="Park R."/>
            <person name="Pearson M."/>
            <person name="Quesneville H."/>
            <person name="Rouhier N."/>
            <person name="Sakthikumar S."/>
            <person name="Salamov A.A."/>
            <person name="Schmutz J."/>
            <person name="Selles B."/>
            <person name="Shapiro H."/>
            <person name="Tanguay P."/>
            <person name="Tuskan G.A."/>
            <person name="Henrissat B."/>
            <person name="Van de Peer Y."/>
            <person name="Rouze P."/>
            <person name="Ellis J.G."/>
            <person name="Dodds P.N."/>
            <person name="Schein J.E."/>
            <person name="Zhong S."/>
            <person name="Hamelin R.C."/>
            <person name="Grigoriev I.V."/>
            <person name="Szabo L.J."/>
            <person name="Martin F."/>
        </authorList>
    </citation>
    <scope>NUCLEOTIDE SEQUENCE [LARGE SCALE GENOMIC DNA]</scope>
    <source>
        <strain evidence="2">98AG31 / pathotype 3-4-7</strain>
    </source>
</reference>